<feature type="compositionally biased region" description="Polar residues" evidence="1">
    <location>
        <begin position="199"/>
        <end position="208"/>
    </location>
</feature>
<evidence type="ECO:0000313" key="2">
    <source>
        <dbReference type="EMBL" id="PNR60381.1"/>
    </source>
</evidence>
<feature type="compositionally biased region" description="Basic residues" evidence="1">
    <location>
        <begin position="210"/>
        <end position="225"/>
    </location>
</feature>
<feature type="region of interest" description="Disordered" evidence="1">
    <location>
        <begin position="199"/>
        <end position="226"/>
    </location>
</feature>
<feature type="compositionally biased region" description="Polar residues" evidence="1">
    <location>
        <begin position="81"/>
        <end position="93"/>
    </location>
</feature>
<dbReference type="EnsemblPlants" id="Pp3c2_24910V3.1">
    <property type="protein sequence ID" value="PAC:32933636.CDS.1"/>
    <property type="gene ID" value="Pp3c2_24910"/>
</dbReference>
<feature type="region of interest" description="Disordered" evidence="1">
    <location>
        <begin position="81"/>
        <end position="109"/>
    </location>
</feature>
<dbReference type="AlphaFoldDB" id="A0A2K1L2Y5"/>
<evidence type="ECO:0000313" key="4">
    <source>
        <dbReference type="Proteomes" id="UP000006727"/>
    </source>
</evidence>
<feature type="region of interest" description="Disordered" evidence="1">
    <location>
        <begin position="387"/>
        <end position="438"/>
    </location>
</feature>
<dbReference type="InParanoid" id="A0A2K1L2Y5"/>
<keyword evidence="4" id="KW-1185">Reference proteome</keyword>
<feature type="compositionally biased region" description="Basic residues" evidence="1">
    <location>
        <begin position="423"/>
        <end position="438"/>
    </location>
</feature>
<protein>
    <submittedName>
        <fullName evidence="2 3">Uncharacterized protein</fullName>
    </submittedName>
</protein>
<reference evidence="2 4" key="1">
    <citation type="journal article" date="2008" name="Science">
        <title>The Physcomitrella genome reveals evolutionary insights into the conquest of land by plants.</title>
        <authorList>
            <person name="Rensing S."/>
            <person name="Lang D."/>
            <person name="Zimmer A."/>
            <person name="Terry A."/>
            <person name="Salamov A."/>
            <person name="Shapiro H."/>
            <person name="Nishiyama T."/>
            <person name="Perroud P.-F."/>
            <person name="Lindquist E."/>
            <person name="Kamisugi Y."/>
            <person name="Tanahashi T."/>
            <person name="Sakakibara K."/>
            <person name="Fujita T."/>
            <person name="Oishi K."/>
            <person name="Shin-I T."/>
            <person name="Kuroki Y."/>
            <person name="Toyoda A."/>
            <person name="Suzuki Y."/>
            <person name="Hashimoto A."/>
            <person name="Yamaguchi K."/>
            <person name="Sugano A."/>
            <person name="Kohara Y."/>
            <person name="Fujiyama A."/>
            <person name="Anterola A."/>
            <person name="Aoki S."/>
            <person name="Ashton N."/>
            <person name="Barbazuk W.B."/>
            <person name="Barker E."/>
            <person name="Bennetzen J."/>
            <person name="Bezanilla M."/>
            <person name="Blankenship R."/>
            <person name="Cho S.H."/>
            <person name="Dutcher S."/>
            <person name="Estelle M."/>
            <person name="Fawcett J.A."/>
            <person name="Gundlach H."/>
            <person name="Hanada K."/>
            <person name="Heyl A."/>
            <person name="Hicks K.A."/>
            <person name="Hugh J."/>
            <person name="Lohr M."/>
            <person name="Mayer K."/>
            <person name="Melkozernov A."/>
            <person name="Murata T."/>
            <person name="Nelson D."/>
            <person name="Pils B."/>
            <person name="Prigge M."/>
            <person name="Reiss B."/>
            <person name="Renner T."/>
            <person name="Rombauts S."/>
            <person name="Rushton P."/>
            <person name="Sanderfoot A."/>
            <person name="Schween G."/>
            <person name="Shiu S.-H."/>
            <person name="Stueber K."/>
            <person name="Theodoulou F.L."/>
            <person name="Tu H."/>
            <person name="Van de Peer Y."/>
            <person name="Verrier P.J."/>
            <person name="Waters E."/>
            <person name="Wood A."/>
            <person name="Yang L."/>
            <person name="Cove D."/>
            <person name="Cuming A."/>
            <person name="Hasebe M."/>
            <person name="Lucas S."/>
            <person name="Mishler D.B."/>
            <person name="Reski R."/>
            <person name="Grigoriev I."/>
            <person name="Quatrano R.S."/>
            <person name="Boore J.L."/>
        </authorList>
    </citation>
    <scope>NUCLEOTIDE SEQUENCE [LARGE SCALE GENOMIC DNA]</scope>
    <source>
        <strain evidence="3 4">cv. Gransden 2004</strain>
    </source>
</reference>
<name>A0A2K1L2Y5_PHYPA</name>
<reference evidence="2 4" key="2">
    <citation type="journal article" date="2018" name="Plant J.">
        <title>The Physcomitrella patens chromosome-scale assembly reveals moss genome structure and evolution.</title>
        <authorList>
            <person name="Lang D."/>
            <person name="Ullrich K.K."/>
            <person name="Murat F."/>
            <person name="Fuchs J."/>
            <person name="Jenkins J."/>
            <person name="Haas F.B."/>
            <person name="Piednoel M."/>
            <person name="Gundlach H."/>
            <person name="Van Bel M."/>
            <person name="Meyberg R."/>
            <person name="Vives C."/>
            <person name="Morata J."/>
            <person name="Symeonidi A."/>
            <person name="Hiss M."/>
            <person name="Muchero W."/>
            <person name="Kamisugi Y."/>
            <person name="Saleh O."/>
            <person name="Blanc G."/>
            <person name="Decker E.L."/>
            <person name="van Gessel N."/>
            <person name="Grimwood J."/>
            <person name="Hayes R.D."/>
            <person name="Graham S.W."/>
            <person name="Gunter L.E."/>
            <person name="McDaniel S.F."/>
            <person name="Hoernstein S.N.W."/>
            <person name="Larsson A."/>
            <person name="Li F.W."/>
            <person name="Perroud P.F."/>
            <person name="Phillips J."/>
            <person name="Ranjan P."/>
            <person name="Rokshar D.S."/>
            <person name="Rothfels C.J."/>
            <person name="Schneider L."/>
            <person name="Shu S."/>
            <person name="Stevenson D.W."/>
            <person name="Thummler F."/>
            <person name="Tillich M."/>
            <person name="Villarreal Aguilar J.C."/>
            <person name="Widiez T."/>
            <person name="Wong G.K."/>
            <person name="Wymore A."/>
            <person name="Zhang Y."/>
            <person name="Zimmer A.D."/>
            <person name="Quatrano R.S."/>
            <person name="Mayer K.F.X."/>
            <person name="Goodstein D."/>
            <person name="Casacuberta J.M."/>
            <person name="Vandepoele K."/>
            <person name="Reski R."/>
            <person name="Cuming A.C."/>
            <person name="Tuskan G.A."/>
            <person name="Maumus F."/>
            <person name="Salse J."/>
            <person name="Schmutz J."/>
            <person name="Rensing S.A."/>
        </authorList>
    </citation>
    <scope>NUCLEOTIDE SEQUENCE [LARGE SCALE GENOMIC DNA]</scope>
    <source>
        <strain evidence="3 4">cv. Gransden 2004</strain>
    </source>
</reference>
<gene>
    <name evidence="2" type="ORF">PHYPA_003174</name>
</gene>
<evidence type="ECO:0000313" key="3">
    <source>
        <dbReference type="EnsemblPlants" id="PAC:32933636.CDS.1"/>
    </source>
</evidence>
<evidence type="ECO:0000256" key="1">
    <source>
        <dbReference type="SAM" id="MobiDB-lite"/>
    </source>
</evidence>
<dbReference type="Gramene" id="Pp3c2_24910V3.1">
    <property type="protein sequence ID" value="PAC:32933636.CDS.1"/>
    <property type="gene ID" value="Pp3c2_24910"/>
</dbReference>
<feature type="region of interest" description="Disordered" evidence="1">
    <location>
        <begin position="147"/>
        <end position="171"/>
    </location>
</feature>
<dbReference type="Proteomes" id="UP000006727">
    <property type="component" value="Chromosome 2"/>
</dbReference>
<organism evidence="2">
    <name type="scientific">Physcomitrium patens</name>
    <name type="common">Spreading-leaved earth moss</name>
    <name type="synonym">Physcomitrella patens</name>
    <dbReference type="NCBI Taxonomy" id="3218"/>
    <lineage>
        <taxon>Eukaryota</taxon>
        <taxon>Viridiplantae</taxon>
        <taxon>Streptophyta</taxon>
        <taxon>Embryophyta</taxon>
        <taxon>Bryophyta</taxon>
        <taxon>Bryophytina</taxon>
        <taxon>Bryopsida</taxon>
        <taxon>Funariidae</taxon>
        <taxon>Funariales</taxon>
        <taxon>Funariaceae</taxon>
        <taxon>Physcomitrium</taxon>
    </lineage>
</organism>
<feature type="compositionally biased region" description="Low complexity" evidence="1">
    <location>
        <begin position="387"/>
        <end position="397"/>
    </location>
</feature>
<sequence length="438" mass="49355">MKHKNHNPQLNLCSRASNSHNFTTITPKPLLHPTPHTPPFIHRQQPHAGKRLNPPPALSPTWHPPCLLACRRSQTTQIPQLFSPSASPCSTQKPHTDPVPSQPPTTQIPSLHDPAHLLHRPHPHPVCSTAIPWTINKFQSTRPATQTINPTLRPWFPTTKPPTHQHETKTMRPKPLYSTISSPSNAYHDHLHTLHISTTQAAKPSQTRGPHIRPINKHTSRHQTPKKLTSQNRLNFVSPISNFYLLAGGYRVCRPAPTDRNPPTPSHYPIPRLATSFTNCHPDARVPTMLLVHLLQRISYGTSLPPLLLPYCPDPSFPGHDKTYAPFHQPQTSRYLARPLISLRSSSRLTLPLLHCIFARRRDKPIQTLSTTRPYFSASQPVARSPRLPLSLSSASLPPAPVPSPPRRLLRPRNPPPPPLRPHQARSRWLPHRRPPAR</sequence>
<dbReference type="EMBL" id="ABEU02000002">
    <property type="protein sequence ID" value="PNR60381.1"/>
    <property type="molecule type" value="Genomic_DNA"/>
</dbReference>
<reference evidence="3" key="3">
    <citation type="submission" date="2020-12" db="UniProtKB">
        <authorList>
            <consortium name="EnsemblPlants"/>
        </authorList>
    </citation>
    <scope>IDENTIFICATION</scope>
</reference>
<accession>A0A2K1L2Y5</accession>
<proteinExistence type="predicted"/>